<dbReference type="GO" id="GO:0019843">
    <property type="term" value="F:rRNA binding"/>
    <property type="evidence" value="ECO:0007669"/>
    <property type="project" value="UniProtKB-UniRule"/>
</dbReference>
<evidence type="ECO:0000313" key="11">
    <source>
        <dbReference type="EMBL" id="VFK01132.1"/>
    </source>
</evidence>
<dbReference type="AlphaFoldDB" id="A0A450V8H7"/>
<dbReference type="GO" id="GO:0003735">
    <property type="term" value="F:structural constituent of ribosome"/>
    <property type="evidence" value="ECO:0007669"/>
    <property type="project" value="InterPro"/>
</dbReference>
<feature type="domain" description="KOW" evidence="9">
    <location>
        <begin position="3"/>
        <end position="30"/>
    </location>
</feature>
<dbReference type="GO" id="GO:0005840">
    <property type="term" value="C:ribosome"/>
    <property type="evidence" value="ECO:0007669"/>
    <property type="project" value="UniProtKB-KW"/>
</dbReference>
<keyword evidence="3 8" id="KW-0694">RNA-binding</keyword>
<dbReference type="GO" id="GO:1990904">
    <property type="term" value="C:ribonucleoprotein complex"/>
    <property type="evidence" value="ECO:0007669"/>
    <property type="project" value="UniProtKB-KW"/>
</dbReference>
<evidence type="ECO:0000256" key="6">
    <source>
        <dbReference type="ARBA" id="ARBA00035206"/>
    </source>
</evidence>
<name>A0A450V8H7_9GAMM</name>
<comment type="function">
    <text evidence="7 8">One of the proteins that surrounds the polypeptide exit tunnel on the outside of the subunit.</text>
</comment>
<dbReference type="HAMAP" id="MF_01326_B">
    <property type="entry name" value="Ribosomal_uL24_B"/>
    <property type="match status" value="1"/>
</dbReference>
<evidence type="ECO:0000256" key="1">
    <source>
        <dbReference type="ARBA" id="ARBA00010618"/>
    </source>
</evidence>
<evidence type="ECO:0000256" key="8">
    <source>
        <dbReference type="HAMAP-Rule" id="MF_01326"/>
    </source>
</evidence>
<accession>A0A450V8H7</accession>
<dbReference type="Pfam" id="PF17136">
    <property type="entry name" value="ribosomal_L24"/>
    <property type="match status" value="1"/>
</dbReference>
<evidence type="ECO:0000313" key="10">
    <source>
        <dbReference type="EMBL" id="VFK00988.1"/>
    </source>
</evidence>
<dbReference type="InterPro" id="IPR057264">
    <property type="entry name" value="Ribosomal_uL24_C"/>
</dbReference>
<evidence type="ECO:0000256" key="7">
    <source>
        <dbReference type="ARBA" id="ARBA00058688"/>
    </source>
</evidence>
<proteinExistence type="inferred from homology"/>
<dbReference type="PROSITE" id="PS01108">
    <property type="entry name" value="RIBOSOMAL_L24"/>
    <property type="match status" value="1"/>
</dbReference>
<dbReference type="InterPro" id="IPR005825">
    <property type="entry name" value="Ribosomal_uL24_CS"/>
</dbReference>
<reference evidence="11" key="1">
    <citation type="submission" date="2019-02" db="EMBL/GenBank/DDBJ databases">
        <authorList>
            <person name="Gruber-Vodicka R. H."/>
            <person name="Seah K. B. B."/>
        </authorList>
    </citation>
    <scope>NUCLEOTIDE SEQUENCE</scope>
    <source>
        <strain evidence="12">BECK_SA2B12</strain>
        <strain evidence="11">BECK_SA2B15</strain>
        <strain evidence="10">BECK_SA2B20</strain>
    </source>
</reference>
<comment type="subunit">
    <text evidence="8">Part of the 50S ribosomal subunit.</text>
</comment>
<keyword evidence="2 8" id="KW-0699">rRNA-binding</keyword>
<dbReference type="EMBL" id="CAADFG010000215">
    <property type="protein sequence ID" value="VFK01132.1"/>
    <property type="molecule type" value="Genomic_DNA"/>
</dbReference>
<gene>
    <name evidence="8" type="primary">rplX</name>
    <name evidence="11" type="ORF">BECKH772A_GA0070896_102155</name>
    <name evidence="10" type="ORF">BECKH772B_GA0070898_102135</name>
    <name evidence="12" type="ORF">BECKH772C_GA0070978_101365</name>
</gene>
<comment type="similarity">
    <text evidence="1 8">Belongs to the universal ribosomal protein uL24 family.</text>
</comment>
<dbReference type="SUPFAM" id="SSF50104">
    <property type="entry name" value="Translation proteins SH3-like domain"/>
    <property type="match status" value="1"/>
</dbReference>
<dbReference type="InterPro" id="IPR014722">
    <property type="entry name" value="Rib_uL2_dom2"/>
</dbReference>
<dbReference type="InterPro" id="IPR003256">
    <property type="entry name" value="Ribosomal_uL24"/>
</dbReference>
<dbReference type="InterPro" id="IPR041988">
    <property type="entry name" value="Ribosomal_uL24_KOW"/>
</dbReference>
<evidence type="ECO:0000313" key="12">
    <source>
        <dbReference type="EMBL" id="VFK03588.1"/>
    </source>
</evidence>
<protein>
    <recommendedName>
        <fullName evidence="6 8">Large ribosomal subunit protein uL24</fullName>
    </recommendedName>
</protein>
<dbReference type="FunFam" id="2.30.30.30:FF:000004">
    <property type="entry name" value="50S ribosomal protein L24"/>
    <property type="match status" value="1"/>
</dbReference>
<evidence type="ECO:0000256" key="4">
    <source>
        <dbReference type="ARBA" id="ARBA00022980"/>
    </source>
</evidence>
<comment type="function">
    <text evidence="8">One of two assembly initiator proteins, it binds directly to the 5'-end of the 23S rRNA, where it nucleates assembly of the 50S subunit.</text>
</comment>
<dbReference type="GO" id="GO:0006412">
    <property type="term" value="P:translation"/>
    <property type="evidence" value="ECO:0007669"/>
    <property type="project" value="UniProtKB-UniRule"/>
</dbReference>
<sequence length="106" mass="11955">MRKIRKGDDVIVLTGKDRKKRGAVLQVFPDDRALVEGVNLAKKHVKPSLQKGRSGNIVDKEMPIPLSNIALYNPTTTKNDRVGFKFLEDGQKVRYFKSTSEVIDND</sequence>
<keyword evidence="5 8" id="KW-0687">Ribonucleoprotein</keyword>
<dbReference type="NCBIfam" id="TIGR01079">
    <property type="entry name" value="rplX_bact"/>
    <property type="match status" value="1"/>
</dbReference>
<dbReference type="EMBL" id="CAADFJ010000136">
    <property type="protein sequence ID" value="VFK03588.1"/>
    <property type="molecule type" value="Genomic_DNA"/>
</dbReference>
<evidence type="ECO:0000259" key="9">
    <source>
        <dbReference type="SMART" id="SM00739"/>
    </source>
</evidence>
<evidence type="ECO:0000256" key="2">
    <source>
        <dbReference type="ARBA" id="ARBA00022730"/>
    </source>
</evidence>
<dbReference type="EMBL" id="CAADFI010000213">
    <property type="protein sequence ID" value="VFK00988.1"/>
    <property type="molecule type" value="Genomic_DNA"/>
</dbReference>
<dbReference type="InterPro" id="IPR008991">
    <property type="entry name" value="Translation_prot_SH3-like_sf"/>
</dbReference>
<organism evidence="11">
    <name type="scientific">Candidatus Kentrum eta</name>
    <dbReference type="NCBI Taxonomy" id="2126337"/>
    <lineage>
        <taxon>Bacteria</taxon>
        <taxon>Pseudomonadati</taxon>
        <taxon>Pseudomonadota</taxon>
        <taxon>Gammaproteobacteria</taxon>
        <taxon>Candidatus Kentrum</taxon>
    </lineage>
</organism>
<dbReference type="CDD" id="cd06089">
    <property type="entry name" value="KOW_RPL26"/>
    <property type="match status" value="1"/>
</dbReference>
<evidence type="ECO:0000256" key="3">
    <source>
        <dbReference type="ARBA" id="ARBA00022884"/>
    </source>
</evidence>
<evidence type="ECO:0000256" key="5">
    <source>
        <dbReference type="ARBA" id="ARBA00023274"/>
    </source>
</evidence>
<keyword evidence="4 8" id="KW-0689">Ribosomal protein</keyword>
<dbReference type="Gene3D" id="2.30.30.30">
    <property type="match status" value="1"/>
</dbReference>
<dbReference type="SMART" id="SM00739">
    <property type="entry name" value="KOW"/>
    <property type="match status" value="1"/>
</dbReference>
<dbReference type="InterPro" id="IPR005824">
    <property type="entry name" value="KOW"/>
</dbReference>
<dbReference type="PANTHER" id="PTHR12903">
    <property type="entry name" value="MITOCHONDRIAL RIBOSOMAL PROTEIN L24"/>
    <property type="match status" value="1"/>
</dbReference>